<dbReference type="EMBL" id="FNTY01000002">
    <property type="protein sequence ID" value="SEF03096.1"/>
    <property type="molecule type" value="Genomic_DNA"/>
</dbReference>
<accession>A0A1H5NNE6</accession>
<dbReference type="AlphaFoldDB" id="A0A1H5NNE6"/>
<organism evidence="2 3">
    <name type="scientific">Pseudomonas migulae</name>
    <dbReference type="NCBI Taxonomy" id="78543"/>
    <lineage>
        <taxon>Bacteria</taxon>
        <taxon>Pseudomonadati</taxon>
        <taxon>Pseudomonadota</taxon>
        <taxon>Gammaproteobacteria</taxon>
        <taxon>Pseudomonadales</taxon>
        <taxon>Pseudomonadaceae</taxon>
        <taxon>Pseudomonas</taxon>
    </lineage>
</organism>
<evidence type="ECO:0000313" key="2">
    <source>
        <dbReference type="EMBL" id="SEF03096.1"/>
    </source>
</evidence>
<dbReference type="RefSeq" id="WP_084317586.1">
    <property type="nucleotide sequence ID" value="NZ_FNTY01000002.1"/>
</dbReference>
<name>A0A1H5NNE6_9PSED</name>
<evidence type="ECO:0000259" key="1">
    <source>
        <dbReference type="Pfam" id="PF08722"/>
    </source>
</evidence>
<dbReference type="Pfam" id="PF08722">
    <property type="entry name" value="Tn7_TnsA-like_N"/>
    <property type="match status" value="1"/>
</dbReference>
<feature type="domain" description="TnsA endonuclease N-terminal" evidence="1">
    <location>
        <begin position="44"/>
        <end position="120"/>
    </location>
</feature>
<protein>
    <recommendedName>
        <fullName evidence="1">TnsA endonuclease N-terminal domain-containing protein</fullName>
    </recommendedName>
</protein>
<reference evidence="2 3" key="1">
    <citation type="submission" date="2016-10" db="EMBL/GenBank/DDBJ databases">
        <authorList>
            <person name="de Groot N.N."/>
        </authorList>
    </citation>
    <scope>NUCLEOTIDE SEQUENCE [LARGE SCALE GENOMIC DNA]</scope>
    <source>
        <strain evidence="2 3">BS3662</strain>
    </source>
</reference>
<gene>
    <name evidence="2" type="ORF">SAMN04490194_6355</name>
</gene>
<proteinExistence type="predicted"/>
<evidence type="ECO:0000313" key="3">
    <source>
        <dbReference type="Proteomes" id="UP000198985"/>
    </source>
</evidence>
<dbReference type="InterPro" id="IPR014833">
    <property type="entry name" value="TnsA_N"/>
</dbReference>
<dbReference type="Proteomes" id="UP000198985">
    <property type="component" value="Unassembled WGS sequence"/>
</dbReference>
<sequence>MAVRKVVTRSSCHFRGYFPSLKNGHPVAWESQLEGGFFRLLELSPDVLRYEVQPSRERFRLGDSFVDYVPDLRVFLVNGGEWWFEVKPEKKLLISSVKQKLDAAKVHFSATNRSFSVVTDGQIWREPLAKNLRSILYHRRGPLLSHSDQAQVFLELNKYEPQMFGEVVSVFGEMEAWRLLGLCIIGIDLEKPLTHKTPVFLSGGHRHANLFA</sequence>